<dbReference type="PROSITE" id="PS00892">
    <property type="entry name" value="HIT_1"/>
    <property type="match status" value="1"/>
</dbReference>
<dbReference type="STRING" id="1123397.SAMN05660831_02545"/>
<feature type="active site" description="Tele-AMP-histidine intermediate" evidence="1">
    <location>
        <position position="100"/>
    </location>
</feature>
<dbReference type="InterPro" id="IPR011146">
    <property type="entry name" value="HIT-like"/>
</dbReference>
<dbReference type="SUPFAM" id="SSF54197">
    <property type="entry name" value="HIT-like"/>
    <property type="match status" value="1"/>
</dbReference>
<dbReference type="InterPro" id="IPR019808">
    <property type="entry name" value="Histidine_triad_CS"/>
</dbReference>
<feature type="domain" description="HIT" evidence="4">
    <location>
        <begin position="5"/>
        <end position="114"/>
    </location>
</feature>
<dbReference type="OrthoDB" id="9784774at2"/>
<protein>
    <submittedName>
        <fullName evidence="5">Histidine triad (HIT) family protein</fullName>
    </submittedName>
</protein>
<evidence type="ECO:0000256" key="3">
    <source>
        <dbReference type="PROSITE-ProRule" id="PRU00464"/>
    </source>
</evidence>
<dbReference type="EMBL" id="FOMJ01000011">
    <property type="protein sequence ID" value="SFD88853.1"/>
    <property type="molecule type" value="Genomic_DNA"/>
</dbReference>
<dbReference type="InterPro" id="IPR001310">
    <property type="entry name" value="Histidine_triad_HIT"/>
</dbReference>
<dbReference type="PANTHER" id="PTHR23089">
    <property type="entry name" value="HISTIDINE TRIAD HIT PROTEIN"/>
    <property type="match status" value="1"/>
</dbReference>
<dbReference type="Proteomes" id="UP000198611">
    <property type="component" value="Unassembled WGS sequence"/>
</dbReference>
<reference evidence="5 6" key="1">
    <citation type="submission" date="2016-10" db="EMBL/GenBank/DDBJ databases">
        <authorList>
            <person name="de Groot N.N."/>
        </authorList>
    </citation>
    <scope>NUCLEOTIDE SEQUENCE [LARGE SCALE GENOMIC DNA]</scope>
    <source>
        <strain evidence="5 6">HL3</strain>
    </source>
</reference>
<dbReference type="PRINTS" id="PR00332">
    <property type="entry name" value="HISTRIAD"/>
</dbReference>
<dbReference type="AlphaFoldDB" id="A0A1I1W669"/>
<name>A0A1I1W669_9GAMM</name>
<keyword evidence="6" id="KW-1185">Reference proteome</keyword>
<feature type="short sequence motif" description="Histidine triad motif" evidence="2 3">
    <location>
        <begin position="98"/>
        <end position="102"/>
    </location>
</feature>
<gene>
    <name evidence="5" type="ORF">SAMN05660831_02545</name>
</gene>
<evidence type="ECO:0000256" key="1">
    <source>
        <dbReference type="PIRSR" id="PIRSR601310-1"/>
    </source>
</evidence>
<dbReference type="PROSITE" id="PS51084">
    <property type="entry name" value="HIT_2"/>
    <property type="match status" value="1"/>
</dbReference>
<evidence type="ECO:0000256" key="2">
    <source>
        <dbReference type="PIRSR" id="PIRSR601310-3"/>
    </source>
</evidence>
<proteinExistence type="predicted"/>
<evidence type="ECO:0000313" key="6">
    <source>
        <dbReference type="Proteomes" id="UP000198611"/>
    </source>
</evidence>
<dbReference type="CDD" id="cd01276">
    <property type="entry name" value="PKCI_related"/>
    <property type="match status" value="1"/>
</dbReference>
<dbReference type="GO" id="GO:0003824">
    <property type="term" value="F:catalytic activity"/>
    <property type="evidence" value="ECO:0007669"/>
    <property type="project" value="InterPro"/>
</dbReference>
<dbReference type="InterPro" id="IPR036265">
    <property type="entry name" value="HIT-like_sf"/>
</dbReference>
<evidence type="ECO:0000259" key="4">
    <source>
        <dbReference type="PROSITE" id="PS51084"/>
    </source>
</evidence>
<evidence type="ECO:0000313" key="5">
    <source>
        <dbReference type="EMBL" id="SFD88853.1"/>
    </source>
</evidence>
<sequence>MTDCLFCRIAAGELPADIVYQDDDVVAFRDLHPQAPHHILVIPRRHVATVNDFAAEDAELIGKLVLTARDIAGQLGLAEDGYRMNLNTNEKAGQTVFHVHLHLLAGREFGWPPG</sequence>
<organism evidence="5 6">
    <name type="scientific">Thiohalospira halophila DSM 15071</name>
    <dbReference type="NCBI Taxonomy" id="1123397"/>
    <lineage>
        <taxon>Bacteria</taxon>
        <taxon>Pseudomonadati</taxon>
        <taxon>Pseudomonadota</taxon>
        <taxon>Gammaproteobacteria</taxon>
        <taxon>Thiohalospirales</taxon>
        <taxon>Thiohalospiraceae</taxon>
        <taxon>Thiohalospira</taxon>
    </lineage>
</organism>
<accession>A0A1I1W669</accession>
<dbReference type="Gene3D" id="3.30.428.10">
    <property type="entry name" value="HIT-like"/>
    <property type="match status" value="1"/>
</dbReference>
<dbReference type="RefSeq" id="WP_093429152.1">
    <property type="nucleotide sequence ID" value="NZ_FOMJ01000011.1"/>
</dbReference>
<dbReference type="Pfam" id="PF01230">
    <property type="entry name" value="HIT"/>
    <property type="match status" value="1"/>
</dbReference>